<gene>
    <name evidence="1" type="ORF">LKE05_04485</name>
</gene>
<accession>A0AAE3DXM0</accession>
<organism evidence="1 2">
    <name type="scientific">Hominilimicola fabiformis</name>
    <dbReference type="NCBI Taxonomy" id="2885356"/>
    <lineage>
        <taxon>Bacteria</taxon>
        <taxon>Bacillati</taxon>
        <taxon>Bacillota</taxon>
        <taxon>Clostridia</taxon>
        <taxon>Eubacteriales</taxon>
        <taxon>Oscillospiraceae</taxon>
        <taxon>Hominilimicola</taxon>
    </lineage>
</organism>
<dbReference type="Proteomes" id="UP001198242">
    <property type="component" value="Unassembled WGS sequence"/>
</dbReference>
<evidence type="ECO:0000313" key="2">
    <source>
        <dbReference type="Proteomes" id="UP001198242"/>
    </source>
</evidence>
<dbReference type="EMBL" id="JAJEQM010000005">
    <property type="protein sequence ID" value="MCC2210050.1"/>
    <property type="molecule type" value="Genomic_DNA"/>
</dbReference>
<keyword evidence="2" id="KW-1185">Reference proteome</keyword>
<dbReference type="RefSeq" id="WP_308456077.1">
    <property type="nucleotide sequence ID" value="NZ_JAJEQM010000005.1"/>
</dbReference>
<protein>
    <submittedName>
        <fullName evidence="1">Uncharacterized protein</fullName>
    </submittedName>
</protein>
<reference evidence="1 2" key="1">
    <citation type="submission" date="2021-10" db="EMBL/GenBank/DDBJ databases">
        <title>Anaerobic single-cell dispensing facilitates the cultivation of human gut bacteria.</title>
        <authorList>
            <person name="Afrizal A."/>
        </authorList>
    </citation>
    <scope>NUCLEOTIDE SEQUENCE [LARGE SCALE GENOMIC DNA]</scope>
    <source>
        <strain evidence="1 2">CLA-AA-H232</strain>
    </source>
</reference>
<proteinExistence type="predicted"/>
<evidence type="ECO:0000313" key="1">
    <source>
        <dbReference type="EMBL" id="MCC2210050.1"/>
    </source>
</evidence>
<dbReference type="AlphaFoldDB" id="A0AAE3DXM0"/>
<name>A0AAE3DXM0_9FIRM</name>
<sequence>MKNKNVNAILDFVRFTDIDELKVVRKDGGYCLEVTLLGETDTHFVKSIATLKLPMDIKHSSLTSGCRDSLSFLQKEQPTMMMNLGFGYLEVEDGKFDLEIVGDKRKDMTLSEIEEKLGYKIKLVSEK</sequence>
<comment type="caution">
    <text evidence="1">The sequence shown here is derived from an EMBL/GenBank/DDBJ whole genome shotgun (WGS) entry which is preliminary data.</text>
</comment>